<dbReference type="InterPro" id="IPR029055">
    <property type="entry name" value="Ntn_hydrolases_N"/>
</dbReference>
<dbReference type="EC" id="2.3.2.2" evidence="9"/>
<dbReference type="NCBIfam" id="TIGR00066">
    <property type="entry name" value="g_glut_trans"/>
    <property type="match status" value="1"/>
</dbReference>
<evidence type="ECO:0000256" key="6">
    <source>
        <dbReference type="ARBA" id="ARBA00023145"/>
    </source>
</evidence>
<feature type="region of interest" description="Disordered" evidence="10">
    <location>
        <begin position="549"/>
        <end position="568"/>
    </location>
</feature>
<proteinExistence type="inferred from homology"/>
<sequence>MPAAAISPQPVEGRRGMVVSDQALASAVGAEILRQGGNAVDAAVAVGYAQAVVNPCCGNLGGGGFMTLRLADGRAFVVDFREMAPGAATADMYLDAKGAAIARASLDGWRAVGVPGTVMGLDTALTRFGSLPRAVVMAPAIRLAREGFLLTAADAAILATGTQAFKADPTLAAIFLRDGLPLQPGERLVQADLAATLEAIAGDGPDAFYRGAVADKLATASAAGGGLIAKADLAAYRVPLRQPVTCSYRGYDIVSAPPPSSGGTALCELLNVLEAYPLGYLGFGSADTVHLMTEAMRHVYVDRNSALGDPDFVANPVDRLTSKAYAAAIRAGIDRDRATPSRDLGPGVAPHEGGQTTHYSVLDAAGNAVAVTTSLNAYFGARVMAPGTGFLLNDTMDDFTIRPGAPNLFGLVQGAANAIAPGKRPLSSMTPTIVTRDGKPFLVLGSPGGARIITAVAQAIVNVIDHGMTLQEAVDAPRIHHQWLPDLIYAEPFALSADTVRALAERGHRVVLQQPWGAVEAILSADARPAGAPLPSFADDTLKLWQPSPGTVYGANDNRRPAGAAAAP</sequence>
<dbReference type="InterPro" id="IPR051792">
    <property type="entry name" value="GGT_bact"/>
</dbReference>
<dbReference type="GO" id="GO:0036374">
    <property type="term" value="F:glutathione hydrolase activity"/>
    <property type="evidence" value="ECO:0007669"/>
    <property type="project" value="UniProtKB-EC"/>
</dbReference>
<evidence type="ECO:0000256" key="8">
    <source>
        <dbReference type="ARBA" id="ARBA00047417"/>
    </source>
</evidence>
<organism evidence="11 12">
    <name type="scientific">Labrys wisconsinensis</name>
    <dbReference type="NCBI Taxonomy" id="425677"/>
    <lineage>
        <taxon>Bacteria</taxon>
        <taxon>Pseudomonadati</taxon>
        <taxon>Pseudomonadota</taxon>
        <taxon>Alphaproteobacteria</taxon>
        <taxon>Hyphomicrobiales</taxon>
        <taxon>Xanthobacteraceae</taxon>
        <taxon>Labrys</taxon>
    </lineage>
</organism>
<comment type="catalytic activity">
    <reaction evidence="2 9">
        <text>glutathione + H2O = L-cysteinylglycine + L-glutamate</text>
        <dbReference type="Rhea" id="RHEA:28807"/>
        <dbReference type="ChEBI" id="CHEBI:15377"/>
        <dbReference type="ChEBI" id="CHEBI:29985"/>
        <dbReference type="ChEBI" id="CHEBI:57925"/>
        <dbReference type="ChEBI" id="CHEBI:61694"/>
        <dbReference type="EC" id="3.4.19.13"/>
    </reaction>
</comment>
<evidence type="ECO:0000256" key="3">
    <source>
        <dbReference type="ARBA" id="ARBA00009381"/>
    </source>
</evidence>
<evidence type="ECO:0000256" key="9">
    <source>
        <dbReference type="RuleBase" id="RU368036"/>
    </source>
</evidence>
<evidence type="ECO:0000256" key="4">
    <source>
        <dbReference type="ARBA" id="ARBA00022679"/>
    </source>
</evidence>
<comment type="caution">
    <text evidence="11">The sequence shown here is derived from an EMBL/GenBank/DDBJ whole genome shotgun (WGS) entry which is preliminary data.</text>
</comment>
<gene>
    <name evidence="11" type="ORF">QO011_001975</name>
</gene>
<accession>A0ABU0J5P8</accession>
<evidence type="ECO:0000256" key="2">
    <source>
        <dbReference type="ARBA" id="ARBA00001089"/>
    </source>
</evidence>
<reference evidence="11 12" key="1">
    <citation type="submission" date="2023-07" db="EMBL/GenBank/DDBJ databases">
        <title>Genomic Encyclopedia of Type Strains, Phase IV (KMG-IV): sequencing the most valuable type-strain genomes for metagenomic binning, comparative biology and taxonomic classification.</title>
        <authorList>
            <person name="Goeker M."/>
        </authorList>
    </citation>
    <scope>NUCLEOTIDE SEQUENCE [LARGE SCALE GENOMIC DNA]</scope>
    <source>
        <strain evidence="11 12">DSM 19619</strain>
    </source>
</reference>
<dbReference type="Gene3D" id="3.60.20.40">
    <property type="match status" value="1"/>
</dbReference>
<dbReference type="PANTHER" id="PTHR43199:SF1">
    <property type="entry name" value="GLUTATHIONE HYDROLASE PROENZYME"/>
    <property type="match status" value="1"/>
</dbReference>
<evidence type="ECO:0000256" key="1">
    <source>
        <dbReference type="ARBA" id="ARBA00001049"/>
    </source>
</evidence>
<comment type="similarity">
    <text evidence="3 9">Belongs to the gamma-glutamyltransferase family.</text>
</comment>
<evidence type="ECO:0000256" key="5">
    <source>
        <dbReference type="ARBA" id="ARBA00022801"/>
    </source>
</evidence>
<dbReference type="EMBL" id="JAUSVX010000002">
    <property type="protein sequence ID" value="MDQ0468975.1"/>
    <property type="molecule type" value="Genomic_DNA"/>
</dbReference>
<name>A0ABU0J5P8_9HYPH</name>
<dbReference type="InterPro" id="IPR043138">
    <property type="entry name" value="GGT_lsub"/>
</dbReference>
<evidence type="ECO:0000313" key="11">
    <source>
        <dbReference type="EMBL" id="MDQ0468975.1"/>
    </source>
</evidence>
<keyword evidence="12" id="KW-1185">Reference proteome</keyword>
<dbReference type="EC" id="3.4.19.13" evidence="9"/>
<comment type="catalytic activity">
    <reaction evidence="8 9">
        <text>an N-terminal (5-L-glutamyl)-[peptide] + an alpha-amino acid = 5-L-glutamyl amino acid + an N-terminal L-alpha-aminoacyl-[peptide]</text>
        <dbReference type="Rhea" id="RHEA:23904"/>
        <dbReference type="Rhea" id="RHEA-COMP:9780"/>
        <dbReference type="Rhea" id="RHEA-COMP:9795"/>
        <dbReference type="ChEBI" id="CHEBI:77644"/>
        <dbReference type="ChEBI" id="CHEBI:78597"/>
        <dbReference type="ChEBI" id="CHEBI:78599"/>
        <dbReference type="ChEBI" id="CHEBI:78608"/>
        <dbReference type="EC" id="2.3.2.2"/>
    </reaction>
</comment>
<dbReference type="PRINTS" id="PR01210">
    <property type="entry name" value="GGTRANSPTASE"/>
</dbReference>
<dbReference type="Gene3D" id="1.10.246.130">
    <property type="match status" value="1"/>
</dbReference>
<evidence type="ECO:0000313" key="12">
    <source>
        <dbReference type="Proteomes" id="UP001242480"/>
    </source>
</evidence>
<protein>
    <recommendedName>
        <fullName evidence="9">Glutathione hydrolase proenzyme</fullName>
        <ecNumber evidence="9">2.3.2.2</ecNumber>
        <ecNumber evidence="9">3.4.19.13</ecNumber>
    </recommendedName>
    <component>
        <recommendedName>
            <fullName evidence="9">Glutathione hydrolase large chain</fullName>
        </recommendedName>
    </component>
    <component>
        <recommendedName>
            <fullName evidence="9">Glutathione hydrolase small chain</fullName>
        </recommendedName>
    </component>
</protein>
<keyword evidence="6 9" id="KW-0865">Zymogen</keyword>
<keyword evidence="5 9" id="KW-0378">Hydrolase</keyword>
<comment type="subunit">
    <text evidence="9">This enzyme consists of two polypeptide chains, which are synthesized in precursor form from a single polypeptide.</text>
</comment>
<comment type="pathway">
    <text evidence="9">Sulfur metabolism; glutathione metabolism.</text>
</comment>
<evidence type="ECO:0000256" key="10">
    <source>
        <dbReference type="SAM" id="MobiDB-lite"/>
    </source>
</evidence>
<dbReference type="InterPro" id="IPR043137">
    <property type="entry name" value="GGT_ssub_C"/>
</dbReference>
<dbReference type="InterPro" id="IPR000101">
    <property type="entry name" value="GGT_peptidase"/>
</dbReference>
<dbReference type="SUPFAM" id="SSF56235">
    <property type="entry name" value="N-terminal nucleophile aminohydrolases (Ntn hydrolases)"/>
    <property type="match status" value="1"/>
</dbReference>
<comment type="PTM">
    <text evidence="9">Cleaved by autocatalysis into a large and a small subunit.</text>
</comment>
<keyword evidence="7 9" id="KW-0012">Acyltransferase</keyword>
<dbReference type="Pfam" id="PF01019">
    <property type="entry name" value="G_glu_transpept"/>
    <property type="match status" value="1"/>
</dbReference>
<keyword evidence="9" id="KW-0317">Glutathione biosynthesis</keyword>
<keyword evidence="4 9" id="KW-0808">Transferase</keyword>
<dbReference type="GO" id="GO:0103068">
    <property type="term" value="F:leukotriene C4 gamma-glutamyl transferase activity"/>
    <property type="evidence" value="ECO:0007669"/>
    <property type="project" value="UniProtKB-EC"/>
</dbReference>
<dbReference type="Proteomes" id="UP001242480">
    <property type="component" value="Unassembled WGS sequence"/>
</dbReference>
<dbReference type="PANTHER" id="PTHR43199">
    <property type="entry name" value="GLUTATHIONE HYDROLASE"/>
    <property type="match status" value="1"/>
</dbReference>
<comment type="catalytic activity">
    <reaction evidence="1 9">
        <text>an S-substituted glutathione + H2O = an S-substituted L-cysteinylglycine + L-glutamate</text>
        <dbReference type="Rhea" id="RHEA:59468"/>
        <dbReference type="ChEBI" id="CHEBI:15377"/>
        <dbReference type="ChEBI" id="CHEBI:29985"/>
        <dbReference type="ChEBI" id="CHEBI:90779"/>
        <dbReference type="ChEBI" id="CHEBI:143103"/>
        <dbReference type="EC" id="3.4.19.13"/>
    </reaction>
</comment>
<evidence type="ECO:0000256" key="7">
    <source>
        <dbReference type="ARBA" id="ARBA00023315"/>
    </source>
</evidence>